<dbReference type="InterPro" id="IPR006037">
    <property type="entry name" value="RCK_C"/>
</dbReference>
<proteinExistence type="inferred from homology"/>
<feature type="transmembrane region" description="Helical" evidence="8">
    <location>
        <begin position="410"/>
        <end position="431"/>
    </location>
</feature>
<dbReference type="Pfam" id="PF02080">
    <property type="entry name" value="TrkA_C"/>
    <property type="match status" value="1"/>
</dbReference>
<protein>
    <submittedName>
        <fullName evidence="10">Transporter</fullName>
    </submittedName>
</protein>
<evidence type="ECO:0000256" key="7">
    <source>
        <dbReference type="ARBA" id="ARBA00023136"/>
    </source>
</evidence>
<feature type="transmembrane region" description="Helical" evidence="8">
    <location>
        <begin position="42"/>
        <end position="61"/>
    </location>
</feature>
<dbReference type="NCBIfam" id="NF003007">
    <property type="entry name" value="PRK03818.1"/>
    <property type="match status" value="1"/>
</dbReference>
<feature type="transmembrane region" description="Helical" evidence="8">
    <location>
        <begin position="16"/>
        <end position="35"/>
    </location>
</feature>
<dbReference type="RefSeq" id="WP_243548913.1">
    <property type="nucleotide sequence ID" value="NZ_CP094532.1"/>
</dbReference>
<keyword evidence="3" id="KW-0813">Transport</keyword>
<dbReference type="Gene3D" id="3.30.70.1450">
    <property type="entry name" value="Regulator of K+ conductance, C-terminal domain"/>
    <property type="match status" value="2"/>
</dbReference>
<dbReference type="EMBL" id="CP094532">
    <property type="protein sequence ID" value="UOE40869.1"/>
    <property type="molecule type" value="Genomic_DNA"/>
</dbReference>
<keyword evidence="11" id="KW-1185">Reference proteome</keyword>
<reference evidence="10 11" key="1">
    <citation type="submission" date="2022-03" db="EMBL/GenBank/DDBJ databases">
        <title>Chryseobacterium sp. isolated from particulate matters in swine house.</title>
        <authorList>
            <person name="Won M."/>
            <person name="Kim S.-J."/>
            <person name="Kwon S.-W."/>
        </authorList>
    </citation>
    <scope>NUCLEOTIDE SEQUENCE [LARGE SCALE GENOMIC DNA]</scope>
    <source>
        <strain evidence="10 11">SC2-2</strain>
    </source>
</reference>
<keyword evidence="5 8" id="KW-0812">Transmembrane</keyword>
<name>A0ABY4BPR9_9FLAO</name>
<evidence type="ECO:0000313" key="11">
    <source>
        <dbReference type="Proteomes" id="UP000831460"/>
    </source>
</evidence>
<feature type="transmembrane region" description="Helical" evidence="8">
    <location>
        <begin position="384"/>
        <end position="404"/>
    </location>
</feature>
<feature type="transmembrane region" description="Helical" evidence="8">
    <location>
        <begin position="476"/>
        <end position="497"/>
    </location>
</feature>
<dbReference type="InterPro" id="IPR036721">
    <property type="entry name" value="RCK_C_sf"/>
</dbReference>
<evidence type="ECO:0000259" key="9">
    <source>
        <dbReference type="PROSITE" id="PS51202"/>
    </source>
</evidence>
<dbReference type="SUPFAM" id="SSF116726">
    <property type="entry name" value="TrkA C-terminal domain-like"/>
    <property type="match status" value="2"/>
</dbReference>
<accession>A0ABY4BPR9</accession>
<feature type="domain" description="RCK C-terminal" evidence="9">
    <location>
        <begin position="290"/>
        <end position="374"/>
    </location>
</feature>
<evidence type="ECO:0000256" key="8">
    <source>
        <dbReference type="SAM" id="Phobius"/>
    </source>
</evidence>
<dbReference type="PROSITE" id="PS51202">
    <property type="entry name" value="RCK_C"/>
    <property type="match status" value="1"/>
</dbReference>
<evidence type="ECO:0000256" key="4">
    <source>
        <dbReference type="ARBA" id="ARBA00022475"/>
    </source>
</evidence>
<sequence>MFEWLKALLFPVENPTVTQSIVAIMLAIGTGIFFGRLKLGKITFGVSAVMFTGLILGHFGYRIQPGILDFIRDFGLILFVYGIGLQVGPSFFSSFRNEGLKFNILAVSTVLLGGVVTIVLYKLTGLKIEDLVGIMSGSVTNTPGLGAAKNTIEEIKNSFPDRVFNDPTIGYAITYPLGVFGIIGTIIFTKFLLRINSDEEMKKFRMSKINRELPLTHKKMRVTNPEFFGKTIHQVTKELGKEIVISRLKHSGSEAVKSPTLDMELRERDVLMLVGLEKDLAEFIAKVGRPSTDQFIESDSDVRKKNIFVTKESAIHKNLAELDLFNTYDLKVTRVFRAGREILPRPSLELFYGDKLRVIGSDEAIAEVEKIIGNSEKKLLEPDFLSLFGGLLLGVILGSIPIVIPSLPVPIKLGFAAGPLIVALLISRYGGISFIHSYINNGAIYFMKDFGICLFFAAVGIHAGDGFYENFVKYNGWNWLLFGSAITFIPLIIMVIIGRFFMKINFLQLAGIMSGSYTDPAALSFSTNYLDSDIPIQSYAQVYPLVTIFRIFVASLLILIFS</sequence>
<keyword evidence="6 8" id="KW-1133">Transmembrane helix</keyword>
<feature type="transmembrane region" description="Helical" evidence="8">
    <location>
        <begin position="73"/>
        <end position="92"/>
    </location>
</feature>
<dbReference type="NCBIfam" id="TIGR01625">
    <property type="entry name" value="YidE_YbjL_dupl"/>
    <property type="match status" value="2"/>
</dbReference>
<feature type="transmembrane region" description="Helical" evidence="8">
    <location>
        <begin position="104"/>
        <end position="123"/>
    </location>
</feature>
<dbReference type="Pfam" id="PF06826">
    <property type="entry name" value="Asp-Al_Ex"/>
    <property type="match status" value="2"/>
</dbReference>
<evidence type="ECO:0000313" key="10">
    <source>
        <dbReference type="EMBL" id="UOE40869.1"/>
    </source>
</evidence>
<dbReference type="PANTHER" id="PTHR30445:SF3">
    <property type="entry name" value="TRANSPORT PROTEIN YIDE-RELATED"/>
    <property type="match status" value="1"/>
</dbReference>
<organism evidence="10 11">
    <name type="scientific">Chryseobacterium suipulveris</name>
    <dbReference type="NCBI Taxonomy" id="2929800"/>
    <lineage>
        <taxon>Bacteria</taxon>
        <taxon>Pseudomonadati</taxon>
        <taxon>Bacteroidota</taxon>
        <taxon>Flavobacteriia</taxon>
        <taxon>Flavobacteriales</taxon>
        <taxon>Weeksellaceae</taxon>
        <taxon>Chryseobacterium group</taxon>
        <taxon>Chryseobacterium</taxon>
    </lineage>
</organism>
<keyword evidence="7 8" id="KW-0472">Membrane</keyword>
<evidence type="ECO:0000256" key="1">
    <source>
        <dbReference type="ARBA" id="ARBA00004651"/>
    </source>
</evidence>
<feature type="transmembrane region" description="Helical" evidence="8">
    <location>
        <begin position="542"/>
        <end position="561"/>
    </location>
</feature>
<keyword evidence="4" id="KW-1003">Cell membrane</keyword>
<evidence type="ECO:0000256" key="5">
    <source>
        <dbReference type="ARBA" id="ARBA00022692"/>
    </source>
</evidence>
<dbReference type="PANTHER" id="PTHR30445">
    <property type="entry name" value="K(+)_H(+) ANTIPORTER SUBUNIT KHTT"/>
    <property type="match status" value="1"/>
</dbReference>
<evidence type="ECO:0000256" key="3">
    <source>
        <dbReference type="ARBA" id="ARBA00022448"/>
    </source>
</evidence>
<gene>
    <name evidence="10" type="ORF">MTP09_13335</name>
</gene>
<dbReference type="InterPro" id="IPR050144">
    <property type="entry name" value="AAE_transporter"/>
</dbReference>
<dbReference type="InterPro" id="IPR006512">
    <property type="entry name" value="YidE_YbjL"/>
</dbReference>
<evidence type="ECO:0000256" key="6">
    <source>
        <dbReference type="ARBA" id="ARBA00022989"/>
    </source>
</evidence>
<evidence type="ECO:0000256" key="2">
    <source>
        <dbReference type="ARBA" id="ARBA00009854"/>
    </source>
</evidence>
<feature type="transmembrane region" description="Helical" evidence="8">
    <location>
        <begin position="443"/>
        <end position="464"/>
    </location>
</feature>
<feature type="transmembrane region" description="Helical" evidence="8">
    <location>
        <begin position="169"/>
        <end position="193"/>
    </location>
</feature>
<dbReference type="Proteomes" id="UP000831460">
    <property type="component" value="Chromosome"/>
</dbReference>
<comment type="similarity">
    <text evidence="2">Belongs to the AAE transporter (TC 2.A.81) family.</text>
</comment>
<comment type="subcellular location">
    <subcellularLocation>
        <location evidence="1">Cell membrane</location>
        <topology evidence="1">Multi-pass membrane protein</topology>
    </subcellularLocation>
</comment>